<dbReference type="InterPro" id="IPR003838">
    <property type="entry name" value="ABC3_permease_C"/>
</dbReference>
<gene>
    <name evidence="8" type="ordered locus">CTC_p25</name>
</gene>
<dbReference type="Proteomes" id="UP000001412">
    <property type="component" value="Plasmid pE88"/>
</dbReference>
<keyword evidence="9" id="KW-1185">Reference proteome</keyword>
<feature type="transmembrane region" description="Helical" evidence="6">
    <location>
        <begin position="20"/>
        <end position="40"/>
    </location>
</feature>
<keyword evidence="8" id="KW-0614">Plasmid</keyword>
<dbReference type="GO" id="GO:0055085">
    <property type="term" value="P:transmembrane transport"/>
    <property type="evidence" value="ECO:0007669"/>
    <property type="project" value="UniProtKB-UniRule"/>
</dbReference>
<dbReference type="Pfam" id="PF02687">
    <property type="entry name" value="FtsX"/>
    <property type="match status" value="1"/>
</dbReference>
<sequence length="642" mass="73416">MTLNRLALNNVLRDKWTYFAYFLSSVFSIFIFFCFSVSMFHPDLTIIQNGSALSMAMMVGSIMVYIFSFMFISYSIRAFMKSREKTLGLFIIMGTSKKQLNSMIFKENMLIGIAAIITAIIFGMVFSPLFLMIGKKIMMLEGFRMYVPIKSILLTFAMFFILFFIVSFASPLFISKNKIINMLKSDKTDEKKLVFSPLLIIIGLLMIISLVFIFNLYNNIALVTNFVDSTIGSISIFAGILVVLYILYTQLPILIIGIIKKKRLYLRKTNMIIISDIKAKLRSNVKIMYLITILFTVAFYAIVILYSANTDVEKVTKASYPYSYTYVSLSNNDYEKQHVNLIRNSIKDKDGYKEYIFTIRCKGKTYENAVVMSQSEYNNVLKATNSNPISLKNNEIYIVSGSPKTMPSRNINEDVKNILEKQGITPKVVGVNAKNITTEGYFGEINVLNDEMMNAFNKKEGFENIKVYGFNIGNWKEEGRITENLRSKIKITDEYKFGFFSAQELFVTEKNSKNLMFYIGFFISIIFVIAASSMIYFKLFTEIEKECIKFKGIVKIGLSKKELSKIISIEIFILMFTPFLLAIAFLFAGSGSLGNKISSYFTVSVVCSLVFLIIQTLGYIIVNLKYKKVIFKKVTDKVWTAF</sequence>
<dbReference type="PANTHER" id="PTHR46795:SF1">
    <property type="entry name" value="ABC TRANSPORTER PERMEASE PROTEIN"/>
    <property type="match status" value="1"/>
</dbReference>
<dbReference type="AlphaFoldDB" id="Q899Y8"/>
<evidence type="ECO:0000256" key="5">
    <source>
        <dbReference type="ARBA" id="ARBA00023136"/>
    </source>
</evidence>
<geneLocation type="plasmid" evidence="8 9">
    <name>pE88</name>
</geneLocation>
<dbReference type="PIRSF" id="PIRSF018968">
    <property type="entry name" value="ABC_permease_BceB"/>
    <property type="match status" value="1"/>
</dbReference>
<reference evidence="8 9" key="1">
    <citation type="journal article" date="2003" name="Proc. Natl. Acad. Sci. U.S.A.">
        <title>The genome sequence of Clostridium tetani, the causative agent of tetanus disease.</title>
        <authorList>
            <person name="Brueggemann H."/>
            <person name="Baumer S."/>
            <person name="Fricke W.F."/>
            <person name="Wiezer A."/>
            <person name="Liesegang H."/>
            <person name="Decker I."/>
            <person name="Herzberg C."/>
            <person name="Martinez-Arias R."/>
            <person name="Merkl R."/>
            <person name="Henne A."/>
            <person name="Gottschalk G."/>
        </authorList>
    </citation>
    <scope>NUCLEOTIDE SEQUENCE [LARGE SCALE GENOMIC DNA]</scope>
    <source>
        <strain evidence="9">Massachusetts / E88</strain>
        <plasmid evidence="8 9">pE88</plasmid>
    </source>
</reference>
<dbReference type="GO" id="GO:0005886">
    <property type="term" value="C:plasma membrane"/>
    <property type="evidence" value="ECO:0007669"/>
    <property type="project" value="UniProtKB-SubCell"/>
</dbReference>
<evidence type="ECO:0000256" key="3">
    <source>
        <dbReference type="ARBA" id="ARBA00022692"/>
    </source>
</evidence>
<dbReference type="KEGG" id="ctc:CTC_p25"/>
<feature type="transmembrane region" description="Helical" evidence="6">
    <location>
        <begin position="515"/>
        <end position="537"/>
    </location>
</feature>
<feature type="transmembrane region" description="Helical" evidence="6">
    <location>
        <begin position="287"/>
        <end position="308"/>
    </location>
</feature>
<dbReference type="RefSeq" id="WP_011100803.1">
    <property type="nucleotide sequence ID" value="NC_004565.1"/>
</dbReference>
<protein>
    <submittedName>
        <fullName evidence="8">ABC transporter-associated permease</fullName>
    </submittedName>
</protein>
<dbReference type="HOGENOM" id="CLU_022800_3_0_9"/>
<keyword evidence="6" id="KW-0813">Transport</keyword>
<dbReference type="OrthoDB" id="1937696at2"/>
<comment type="similarity">
    <text evidence="6">Belongs to the ABC-4 integral membrane protein family.</text>
</comment>
<keyword evidence="2 6" id="KW-1003">Cell membrane</keyword>
<feature type="transmembrane region" description="Helical" evidence="6">
    <location>
        <begin position="52"/>
        <end position="76"/>
    </location>
</feature>
<organism evidence="8 9">
    <name type="scientific">Clostridium tetani (strain Massachusetts / E88)</name>
    <dbReference type="NCBI Taxonomy" id="212717"/>
    <lineage>
        <taxon>Bacteria</taxon>
        <taxon>Bacillati</taxon>
        <taxon>Bacillota</taxon>
        <taxon>Clostridia</taxon>
        <taxon>Eubacteriales</taxon>
        <taxon>Clostridiaceae</taxon>
        <taxon>Clostridium</taxon>
    </lineage>
</organism>
<name>Q899Y8_CLOTE</name>
<proteinExistence type="inferred from homology"/>
<feature type="transmembrane region" description="Helical" evidence="6">
    <location>
        <begin position="234"/>
        <end position="259"/>
    </location>
</feature>
<feature type="transmembrane region" description="Helical" evidence="6">
    <location>
        <begin position="566"/>
        <end position="588"/>
    </location>
</feature>
<evidence type="ECO:0000256" key="4">
    <source>
        <dbReference type="ARBA" id="ARBA00022989"/>
    </source>
</evidence>
<dbReference type="InterPro" id="IPR052536">
    <property type="entry name" value="ABC-4_Integral_Memb_Prot"/>
</dbReference>
<evidence type="ECO:0000256" key="1">
    <source>
        <dbReference type="ARBA" id="ARBA00004651"/>
    </source>
</evidence>
<dbReference type="InterPro" id="IPR027022">
    <property type="entry name" value="ABC_permease_BceB-typ"/>
</dbReference>
<accession>Q899Y8</accession>
<dbReference type="PANTHER" id="PTHR46795">
    <property type="entry name" value="ABC TRANSPORTER PERMEASE-RELATED-RELATED"/>
    <property type="match status" value="1"/>
</dbReference>
<keyword evidence="3 6" id="KW-0812">Transmembrane</keyword>
<keyword evidence="5 6" id="KW-0472">Membrane</keyword>
<evidence type="ECO:0000313" key="9">
    <source>
        <dbReference type="Proteomes" id="UP000001412"/>
    </source>
</evidence>
<evidence type="ECO:0000313" key="8">
    <source>
        <dbReference type="EMBL" id="AAO37421.1"/>
    </source>
</evidence>
<keyword evidence="4 6" id="KW-1133">Transmembrane helix</keyword>
<feature type="domain" description="ABC3 transporter permease C-terminal" evidence="7">
    <location>
        <begin position="59"/>
        <end position="176"/>
    </location>
</feature>
<feature type="transmembrane region" description="Helical" evidence="6">
    <location>
        <begin position="600"/>
        <end position="622"/>
    </location>
</feature>
<dbReference type="EMBL" id="AF528097">
    <property type="protein sequence ID" value="AAO37421.1"/>
    <property type="molecule type" value="Genomic_DNA"/>
</dbReference>
<feature type="transmembrane region" description="Helical" evidence="6">
    <location>
        <begin position="109"/>
        <end position="131"/>
    </location>
</feature>
<feature type="transmembrane region" description="Helical" evidence="6">
    <location>
        <begin position="151"/>
        <end position="174"/>
    </location>
</feature>
<evidence type="ECO:0000259" key="7">
    <source>
        <dbReference type="Pfam" id="PF02687"/>
    </source>
</evidence>
<evidence type="ECO:0000256" key="2">
    <source>
        <dbReference type="ARBA" id="ARBA00022475"/>
    </source>
</evidence>
<evidence type="ECO:0000256" key="6">
    <source>
        <dbReference type="PIRNR" id="PIRNR018968"/>
    </source>
</evidence>
<comment type="subcellular location">
    <subcellularLocation>
        <location evidence="1 6">Cell membrane</location>
        <topology evidence="1 6">Multi-pass membrane protein</topology>
    </subcellularLocation>
</comment>
<feature type="transmembrane region" description="Helical" evidence="6">
    <location>
        <begin position="194"/>
        <end position="214"/>
    </location>
</feature>
<dbReference type="GeneID" id="24255257"/>